<dbReference type="Gene3D" id="3.30.450.290">
    <property type="match status" value="1"/>
</dbReference>
<keyword evidence="5" id="KW-0808">Transferase</keyword>
<evidence type="ECO:0000259" key="8">
    <source>
        <dbReference type="PROSITE" id="PS50109"/>
    </source>
</evidence>
<dbReference type="PROSITE" id="PS50109">
    <property type="entry name" value="HIS_KIN"/>
    <property type="match status" value="1"/>
</dbReference>
<keyword evidence="6 10" id="KW-0418">Kinase</keyword>
<keyword evidence="4" id="KW-0597">Phosphoprotein</keyword>
<dbReference type="Gene3D" id="3.30.565.10">
    <property type="entry name" value="Histidine kinase-like ATPase, C-terminal domain"/>
    <property type="match status" value="1"/>
</dbReference>
<feature type="transmembrane region" description="Helical" evidence="7">
    <location>
        <begin position="6"/>
        <end position="27"/>
    </location>
</feature>
<keyword evidence="7" id="KW-0472">Membrane</keyword>
<dbReference type="AlphaFoldDB" id="A0A6V8ND51"/>
<dbReference type="CDD" id="cd00082">
    <property type="entry name" value="HisKA"/>
    <property type="match status" value="1"/>
</dbReference>
<dbReference type="InterPro" id="IPR005467">
    <property type="entry name" value="His_kinase_dom"/>
</dbReference>
<keyword evidence="11" id="KW-1185">Reference proteome</keyword>
<accession>A0A6V8ND51</accession>
<feature type="domain" description="HAMP" evidence="9">
    <location>
        <begin position="214"/>
        <end position="266"/>
    </location>
</feature>
<dbReference type="CDD" id="cd06225">
    <property type="entry name" value="HAMP"/>
    <property type="match status" value="1"/>
</dbReference>
<dbReference type="InterPro" id="IPR003660">
    <property type="entry name" value="HAMP_dom"/>
</dbReference>
<proteinExistence type="predicted"/>
<evidence type="ECO:0000256" key="2">
    <source>
        <dbReference type="ARBA" id="ARBA00004370"/>
    </source>
</evidence>
<dbReference type="InterPro" id="IPR003594">
    <property type="entry name" value="HATPase_dom"/>
</dbReference>
<evidence type="ECO:0000313" key="11">
    <source>
        <dbReference type="Proteomes" id="UP000587586"/>
    </source>
</evidence>
<dbReference type="Pfam" id="PF00672">
    <property type="entry name" value="HAMP"/>
    <property type="match status" value="1"/>
</dbReference>
<evidence type="ECO:0000256" key="6">
    <source>
        <dbReference type="ARBA" id="ARBA00022777"/>
    </source>
</evidence>
<dbReference type="SMART" id="SM00388">
    <property type="entry name" value="HisKA"/>
    <property type="match status" value="1"/>
</dbReference>
<evidence type="ECO:0000313" key="10">
    <source>
        <dbReference type="EMBL" id="GFO69463.1"/>
    </source>
</evidence>
<dbReference type="Pfam" id="PF02518">
    <property type="entry name" value="HATPase_c"/>
    <property type="match status" value="1"/>
</dbReference>
<dbReference type="PANTHER" id="PTHR43065">
    <property type="entry name" value="SENSOR HISTIDINE KINASE"/>
    <property type="match status" value="1"/>
</dbReference>
<dbReference type="Gene3D" id="6.10.340.10">
    <property type="match status" value="1"/>
</dbReference>
<dbReference type="InterPro" id="IPR003661">
    <property type="entry name" value="HisK_dim/P_dom"/>
</dbReference>
<keyword evidence="7" id="KW-0812">Transmembrane</keyword>
<reference evidence="11" key="1">
    <citation type="submission" date="2020-06" db="EMBL/GenBank/DDBJ databases">
        <title>Draft genomic sequecing of Geomonas sp. Red745.</title>
        <authorList>
            <person name="Itoh H."/>
            <person name="Xu Z.X."/>
            <person name="Ushijima N."/>
            <person name="Masuda Y."/>
            <person name="Shiratori Y."/>
            <person name="Senoo K."/>
        </authorList>
    </citation>
    <scope>NUCLEOTIDE SEQUENCE [LARGE SCALE GENOMIC DNA]</scope>
    <source>
        <strain evidence="11">Red745</strain>
    </source>
</reference>
<dbReference type="GO" id="GO:0016020">
    <property type="term" value="C:membrane"/>
    <property type="evidence" value="ECO:0007669"/>
    <property type="project" value="UniProtKB-SubCell"/>
</dbReference>
<evidence type="ECO:0000256" key="3">
    <source>
        <dbReference type="ARBA" id="ARBA00012438"/>
    </source>
</evidence>
<dbReference type="SUPFAM" id="SSF55874">
    <property type="entry name" value="ATPase domain of HSP90 chaperone/DNA topoisomerase II/histidine kinase"/>
    <property type="match status" value="1"/>
</dbReference>
<dbReference type="Gene3D" id="1.10.287.130">
    <property type="match status" value="1"/>
</dbReference>
<dbReference type="InterPro" id="IPR036890">
    <property type="entry name" value="HATPase_C_sf"/>
</dbReference>
<evidence type="ECO:0000256" key="1">
    <source>
        <dbReference type="ARBA" id="ARBA00000085"/>
    </source>
</evidence>
<dbReference type="PANTHER" id="PTHR43065:SF42">
    <property type="entry name" value="TWO-COMPONENT SENSOR PPRA"/>
    <property type="match status" value="1"/>
</dbReference>
<dbReference type="SMART" id="SM00304">
    <property type="entry name" value="HAMP"/>
    <property type="match status" value="1"/>
</dbReference>
<dbReference type="Pfam" id="PF00512">
    <property type="entry name" value="HisKA"/>
    <property type="match status" value="1"/>
</dbReference>
<comment type="subcellular location">
    <subcellularLocation>
        <location evidence="2">Membrane</location>
    </subcellularLocation>
</comment>
<dbReference type="SMART" id="SM00387">
    <property type="entry name" value="HATPase_c"/>
    <property type="match status" value="1"/>
</dbReference>
<dbReference type="Proteomes" id="UP000587586">
    <property type="component" value="Unassembled WGS sequence"/>
</dbReference>
<keyword evidence="7" id="KW-1133">Transmembrane helix</keyword>
<dbReference type="EMBL" id="BLXZ01000006">
    <property type="protein sequence ID" value="GFO69463.1"/>
    <property type="molecule type" value="Genomic_DNA"/>
</dbReference>
<dbReference type="RefSeq" id="WP_183362045.1">
    <property type="nucleotide sequence ID" value="NZ_BLXZ01000006.1"/>
</dbReference>
<evidence type="ECO:0000256" key="7">
    <source>
        <dbReference type="SAM" id="Phobius"/>
    </source>
</evidence>
<comment type="catalytic activity">
    <reaction evidence="1">
        <text>ATP + protein L-histidine = ADP + protein N-phospho-L-histidine.</text>
        <dbReference type="EC" id="2.7.13.3"/>
    </reaction>
</comment>
<gene>
    <name evidence="10" type="ORF">GMLC_30420</name>
</gene>
<evidence type="ECO:0000256" key="5">
    <source>
        <dbReference type="ARBA" id="ARBA00022679"/>
    </source>
</evidence>
<feature type="domain" description="Histidine kinase" evidence="8">
    <location>
        <begin position="308"/>
        <end position="518"/>
    </location>
</feature>
<evidence type="ECO:0000259" key="9">
    <source>
        <dbReference type="PROSITE" id="PS50885"/>
    </source>
</evidence>
<dbReference type="SUPFAM" id="SSF158472">
    <property type="entry name" value="HAMP domain-like"/>
    <property type="match status" value="1"/>
</dbReference>
<protein>
    <recommendedName>
        <fullName evidence="3">histidine kinase</fullName>
        <ecNumber evidence="3">2.7.13.3</ecNumber>
    </recommendedName>
</protein>
<evidence type="ECO:0000256" key="4">
    <source>
        <dbReference type="ARBA" id="ARBA00022553"/>
    </source>
</evidence>
<sequence length="538" mass="59881">MRLNLISKLTIATGAVLLCTMALFAYLNLNSFKDLLLQEAISEADKITETIIRSTHNQMLRDDRPLFYKTIAEIGSQRGVERIRLINKSGRVIYSTQESETGTLLNKQAEICAICHGEKELRLTASSKNRSRRFFDSRGEEYLGITNAIYNEESCFTASCHFHPENFKVLGVLDVVVSLDRMHTLIDVYRNRSIALVLLLITLTSLSLTLFTQKLVNRPVKELLEHTKMLERGELDGSVPSFANDELGELAQSFNSMTLSLKKARSELEGWGKNLEQMVQERTQELTKIQAQLIRSEKLASLGEVVAGIAHEINNPLTGILVFSSLIHSNPTLDETLKNDIETVIRETKRCASIVKGLLEFSRCSTPQKGLTSVSTISDTALSLIEHQILFQDIEIRREYGDNVPQLLLDPNQIEQVFINIFLNAAQAMQGEGVLTIKSWVDYACNEVLFSITDNGCGIPEAHLGKVFDPFFSTKENKGTGLGLSVSYGIIQEHGGNIEVQSEVGIGTTFTIHLPVLQQEQVEVVQALASDPRTPQPA</sequence>
<dbReference type="GO" id="GO:0000155">
    <property type="term" value="F:phosphorelay sensor kinase activity"/>
    <property type="evidence" value="ECO:0007669"/>
    <property type="project" value="InterPro"/>
</dbReference>
<dbReference type="PRINTS" id="PR00344">
    <property type="entry name" value="BCTRLSENSOR"/>
</dbReference>
<organism evidence="10 11">
    <name type="scientific">Geomonas limicola</name>
    <dbReference type="NCBI Taxonomy" id="2740186"/>
    <lineage>
        <taxon>Bacteria</taxon>
        <taxon>Pseudomonadati</taxon>
        <taxon>Thermodesulfobacteriota</taxon>
        <taxon>Desulfuromonadia</taxon>
        <taxon>Geobacterales</taxon>
        <taxon>Geobacteraceae</taxon>
        <taxon>Geomonas</taxon>
    </lineage>
</organism>
<dbReference type="SUPFAM" id="SSF47384">
    <property type="entry name" value="Homodimeric domain of signal transducing histidine kinase"/>
    <property type="match status" value="1"/>
</dbReference>
<dbReference type="EC" id="2.7.13.3" evidence="3"/>
<dbReference type="PROSITE" id="PS50885">
    <property type="entry name" value="HAMP"/>
    <property type="match status" value="1"/>
</dbReference>
<dbReference type="InterPro" id="IPR036097">
    <property type="entry name" value="HisK_dim/P_sf"/>
</dbReference>
<comment type="caution">
    <text evidence="10">The sequence shown here is derived from an EMBL/GenBank/DDBJ whole genome shotgun (WGS) entry which is preliminary data.</text>
</comment>
<dbReference type="InterPro" id="IPR004358">
    <property type="entry name" value="Sig_transdc_His_kin-like_C"/>
</dbReference>
<name>A0A6V8ND51_9BACT</name>